<protein>
    <submittedName>
        <fullName evidence="2">Uncharacterized protein</fullName>
    </submittedName>
</protein>
<reference evidence="2" key="1">
    <citation type="submission" date="2023-07" db="EMBL/GenBank/DDBJ databases">
        <authorList>
            <consortium name="AG Swart"/>
            <person name="Singh M."/>
            <person name="Singh A."/>
            <person name="Seah K."/>
            <person name="Emmerich C."/>
        </authorList>
    </citation>
    <scope>NUCLEOTIDE SEQUENCE</scope>
    <source>
        <strain evidence="2">DP1</strain>
    </source>
</reference>
<proteinExistence type="predicted"/>
<dbReference type="AlphaFoldDB" id="A0AAD2D9U7"/>
<dbReference type="EMBL" id="CAMPGE010027223">
    <property type="protein sequence ID" value="CAI2384875.1"/>
    <property type="molecule type" value="Genomic_DNA"/>
</dbReference>
<name>A0AAD2D9U7_EUPCR</name>
<feature type="region of interest" description="Disordered" evidence="1">
    <location>
        <begin position="76"/>
        <end position="97"/>
    </location>
</feature>
<feature type="region of interest" description="Disordered" evidence="1">
    <location>
        <begin position="23"/>
        <end position="46"/>
    </location>
</feature>
<evidence type="ECO:0000256" key="1">
    <source>
        <dbReference type="SAM" id="MobiDB-lite"/>
    </source>
</evidence>
<accession>A0AAD2D9U7</accession>
<dbReference type="Proteomes" id="UP001295684">
    <property type="component" value="Unassembled WGS sequence"/>
</dbReference>
<gene>
    <name evidence="2" type="ORF">ECRASSUSDP1_LOCUS26415</name>
</gene>
<comment type="caution">
    <text evidence="2">The sequence shown here is derived from an EMBL/GenBank/DDBJ whole genome shotgun (WGS) entry which is preliminary data.</text>
</comment>
<organism evidence="2 3">
    <name type="scientific">Euplotes crassus</name>
    <dbReference type="NCBI Taxonomy" id="5936"/>
    <lineage>
        <taxon>Eukaryota</taxon>
        <taxon>Sar</taxon>
        <taxon>Alveolata</taxon>
        <taxon>Ciliophora</taxon>
        <taxon>Intramacronucleata</taxon>
        <taxon>Spirotrichea</taxon>
        <taxon>Hypotrichia</taxon>
        <taxon>Euplotida</taxon>
        <taxon>Euplotidae</taxon>
        <taxon>Moneuplotes</taxon>
    </lineage>
</organism>
<sequence>MGEGQEGRFRMADSISVQKFKPKLLFPSHTPQREKEHDQTLLSDTDSEIENNITVYNKNGHKDHWAVLMKAKDEEANEREKLEREEFKHKQEQYKRDLESQIKSNNSQFKNLERLGKDMEKTQTSRMLENIRKDINKEEHTKFHKKKKELEIARENLDNYSALRRIKKKTDEEEDNYLKSYIDKKTKQAERSRDREFQDQKQKEIEVRNFNKNIALNKNLNEANFSNGKPIDSDIYT</sequence>
<evidence type="ECO:0000313" key="2">
    <source>
        <dbReference type="EMBL" id="CAI2384875.1"/>
    </source>
</evidence>
<keyword evidence="3" id="KW-1185">Reference proteome</keyword>
<evidence type="ECO:0000313" key="3">
    <source>
        <dbReference type="Proteomes" id="UP001295684"/>
    </source>
</evidence>